<name>X1SJA9_9ZZZZ</name>
<evidence type="ECO:0000313" key="1">
    <source>
        <dbReference type="EMBL" id="GAI93117.1"/>
    </source>
</evidence>
<dbReference type="EMBL" id="BARW01024543">
    <property type="protein sequence ID" value="GAI93117.1"/>
    <property type="molecule type" value="Genomic_DNA"/>
</dbReference>
<accession>X1SJA9</accession>
<proteinExistence type="predicted"/>
<dbReference type="AlphaFoldDB" id="X1SJA9"/>
<sequence length="123" mass="13546">LTWRTKLLAKEDIPAGGEAVFRWPATTGWFTEPAGGHFALFLNGKALLNFDVTPETKRWQTPDNSIALTYNVMGFTRPDKMDSVGIMTLTVPAGMVKIGESVEIGVKGSASGSKRFFMLYETR</sequence>
<feature type="non-terminal residue" evidence="1">
    <location>
        <position position="1"/>
    </location>
</feature>
<reference evidence="1" key="1">
    <citation type="journal article" date="2014" name="Front. Microbiol.">
        <title>High frequency of phylogenetically diverse reductive dehalogenase-homologous genes in deep subseafloor sedimentary metagenomes.</title>
        <authorList>
            <person name="Kawai M."/>
            <person name="Futagami T."/>
            <person name="Toyoda A."/>
            <person name="Takaki Y."/>
            <person name="Nishi S."/>
            <person name="Hori S."/>
            <person name="Arai W."/>
            <person name="Tsubouchi T."/>
            <person name="Morono Y."/>
            <person name="Uchiyama I."/>
            <person name="Ito T."/>
            <person name="Fujiyama A."/>
            <person name="Inagaki F."/>
            <person name="Takami H."/>
        </authorList>
    </citation>
    <scope>NUCLEOTIDE SEQUENCE</scope>
    <source>
        <strain evidence="1">Expedition CK06-06</strain>
    </source>
</reference>
<comment type="caution">
    <text evidence="1">The sequence shown here is derived from an EMBL/GenBank/DDBJ whole genome shotgun (WGS) entry which is preliminary data.</text>
</comment>
<organism evidence="1">
    <name type="scientific">marine sediment metagenome</name>
    <dbReference type="NCBI Taxonomy" id="412755"/>
    <lineage>
        <taxon>unclassified sequences</taxon>
        <taxon>metagenomes</taxon>
        <taxon>ecological metagenomes</taxon>
    </lineage>
</organism>
<gene>
    <name evidence="1" type="ORF">S12H4_40444</name>
</gene>
<protein>
    <submittedName>
        <fullName evidence="1">Uncharacterized protein</fullName>
    </submittedName>
</protein>